<dbReference type="PANTHER" id="PTHR40763">
    <property type="entry name" value="MEMBRANE PROTEIN-RELATED"/>
    <property type="match status" value="1"/>
</dbReference>
<organism evidence="3 4">
    <name type="scientific">Candidatus Woesebacteria bacterium GW2011_GWB1_40_12</name>
    <dbReference type="NCBI Taxonomy" id="1618576"/>
    <lineage>
        <taxon>Bacteria</taxon>
        <taxon>Candidatus Woeseibacteriota</taxon>
    </lineage>
</organism>
<feature type="domain" description="Cell wall-active antibiotics response LiaF-like C-terminal" evidence="2">
    <location>
        <begin position="70"/>
        <end position="146"/>
    </location>
</feature>
<keyword evidence="1" id="KW-0812">Transmembrane</keyword>
<protein>
    <recommendedName>
        <fullName evidence="2">Cell wall-active antibiotics response LiaF-like C-terminal domain-containing protein</fullName>
    </recommendedName>
</protein>
<evidence type="ECO:0000313" key="4">
    <source>
        <dbReference type="Proteomes" id="UP000034215"/>
    </source>
</evidence>
<keyword evidence="1" id="KW-0472">Membrane</keyword>
<gene>
    <name evidence="3" type="ORF">UT76_C0003G0003</name>
</gene>
<dbReference type="AlphaFoldDB" id="A0A0G0U3Z5"/>
<name>A0A0G0U3Z5_9BACT</name>
<reference evidence="3 4" key="1">
    <citation type="journal article" date="2015" name="Nature">
        <title>rRNA introns, odd ribosomes, and small enigmatic genomes across a large radiation of phyla.</title>
        <authorList>
            <person name="Brown C.T."/>
            <person name="Hug L.A."/>
            <person name="Thomas B.C."/>
            <person name="Sharon I."/>
            <person name="Castelle C.J."/>
            <person name="Singh A."/>
            <person name="Wilkins M.J."/>
            <person name="Williams K.H."/>
            <person name="Banfield J.F."/>
        </authorList>
    </citation>
    <scope>NUCLEOTIDE SEQUENCE [LARGE SCALE GENOMIC DNA]</scope>
</reference>
<dbReference type="PANTHER" id="PTHR40763:SF5">
    <property type="entry name" value="MEMBRANE PROTEIN"/>
    <property type="match status" value="1"/>
</dbReference>
<feature type="transmembrane region" description="Helical" evidence="1">
    <location>
        <begin position="6"/>
        <end position="38"/>
    </location>
</feature>
<evidence type="ECO:0000259" key="2">
    <source>
        <dbReference type="Pfam" id="PF09922"/>
    </source>
</evidence>
<accession>A0A0G0U3Z5</accession>
<dbReference type="Proteomes" id="UP000034215">
    <property type="component" value="Unassembled WGS sequence"/>
</dbReference>
<sequence length="166" mass="17761">MKGNVIFGIMLVLIGLSILFKFSFFNIFIAALIIWLGVKILSGSNRSIGVGVENVMDEDSINRVLIFSGYKTKITSSNFKGGEVVTVFGGAEIDLSKASSKEKDINLDITAVFGGAKLTVPKNWLIKSEGSAVFGGYDNNTEHSSKPTNILHLKGAAIFGGVEIVN</sequence>
<keyword evidence="1" id="KW-1133">Transmembrane helix</keyword>
<dbReference type="InterPro" id="IPR024425">
    <property type="entry name" value="LiaF-like_C"/>
</dbReference>
<comment type="caution">
    <text evidence="3">The sequence shown here is derived from an EMBL/GenBank/DDBJ whole genome shotgun (WGS) entry which is preliminary data.</text>
</comment>
<dbReference type="Pfam" id="PF09922">
    <property type="entry name" value="LiaF-like_C"/>
    <property type="match status" value="1"/>
</dbReference>
<evidence type="ECO:0000256" key="1">
    <source>
        <dbReference type="SAM" id="Phobius"/>
    </source>
</evidence>
<proteinExistence type="predicted"/>
<evidence type="ECO:0000313" key="3">
    <source>
        <dbReference type="EMBL" id="KKR44872.1"/>
    </source>
</evidence>
<dbReference type="EMBL" id="LBYA01000003">
    <property type="protein sequence ID" value="KKR44872.1"/>
    <property type="molecule type" value="Genomic_DNA"/>
</dbReference>